<sequence>MGGDAAAPERGRRILVAVDEGDESVQALRWCLSTFAAAARGDTVILLYVRPPPPTYSVLDASGTYARPLPLASLMADLALFQLWRREQLANCPVMQAAVGYVFADEVTAAIDRYSREVADAVVEKAQKLCTLYGKNGGVIWLQEEGESDHEMKVEVKVAVGDARTVICHMADKLGADILVMGSHGYGFFKRALLGSVSDYCLRNASCPVLVVKS</sequence>
<dbReference type="AlphaFoldDB" id="A0A835C4F1"/>
<evidence type="ECO:0000313" key="3">
    <source>
        <dbReference type="Proteomes" id="UP000636709"/>
    </source>
</evidence>
<accession>A0A835C4F1</accession>
<dbReference type="PANTHER" id="PTHR31964:SF126">
    <property type="entry name" value="ADENINE NUCLEOTIDE ALPHA HYDROLASES-LIKE SUPERFAMILY PROTEIN"/>
    <property type="match status" value="1"/>
</dbReference>
<organism evidence="2 3">
    <name type="scientific">Digitaria exilis</name>
    <dbReference type="NCBI Taxonomy" id="1010633"/>
    <lineage>
        <taxon>Eukaryota</taxon>
        <taxon>Viridiplantae</taxon>
        <taxon>Streptophyta</taxon>
        <taxon>Embryophyta</taxon>
        <taxon>Tracheophyta</taxon>
        <taxon>Spermatophyta</taxon>
        <taxon>Magnoliopsida</taxon>
        <taxon>Liliopsida</taxon>
        <taxon>Poales</taxon>
        <taxon>Poaceae</taxon>
        <taxon>PACMAD clade</taxon>
        <taxon>Panicoideae</taxon>
        <taxon>Panicodae</taxon>
        <taxon>Paniceae</taxon>
        <taxon>Anthephorinae</taxon>
        <taxon>Digitaria</taxon>
    </lineage>
</organism>
<name>A0A835C4F1_9POAL</name>
<protein>
    <recommendedName>
        <fullName evidence="1">UspA domain-containing protein</fullName>
    </recommendedName>
</protein>
<dbReference type="InterPro" id="IPR006016">
    <property type="entry name" value="UspA"/>
</dbReference>
<dbReference type="Proteomes" id="UP000636709">
    <property type="component" value="Unassembled WGS sequence"/>
</dbReference>
<dbReference type="PANTHER" id="PTHR31964">
    <property type="entry name" value="ADENINE NUCLEOTIDE ALPHA HYDROLASES-LIKE SUPERFAMILY PROTEIN"/>
    <property type="match status" value="1"/>
</dbReference>
<dbReference type="SUPFAM" id="SSF52402">
    <property type="entry name" value="Adenine nucleotide alpha hydrolases-like"/>
    <property type="match status" value="1"/>
</dbReference>
<dbReference type="EMBL" id="JACEFO010001682">
    <property type="protein sequence ID" value="KAF8721539.1"/>
    <property type="molecule type" value="Genomic_DNA"/>
</dbReference>
<comment type="caution">
    <text evidence="2">The sequence shown here is derived from an EMBL/GenBank/DDBJ whole genome shotgun (WGS) entry which is preliminary data.</text>
</comment>
<gene>
    <name evidence="2" type="ORF">HU200_023046</name>
</gene>
<dbReference type="PRINTS" id="PR01438">
    <property type="entry name" value="UNVRSLSTRESS"/>
</dbReference>
<reference evidence="2" key="1">
    <citation type="submission" date="2020-07" db="EMBL/GenBank/DDBJ databases">
        <title>Genome sequence and genetic diversity analysis of an under-domesticated orphan crop, white fonio (Digitaria exilis).</title>
        <authorList>
            <person name="Bennetzen J.L."/>
            <person name="Chen S."/>
            <person name="Ma X."/>
            <person name="Wang X."/>
            <person name="Yssel A.E.J."/>
            <person name="Chaluvadi S.R."/>
            <person name="Johnson M."/>
            <person name="Gangashetty P."/>
            <person name="Hamidou F."/>
            <person name="Sanogo M.D."/>
            <person name="Zwaenepoel A."/>
            <person name="Wallace J."/>
            <person name="Van De Peer Y."/>
            <person name="Van Deynze A."/>
        </authorList>
    </citation>
    <scope>NUCLEOTIDE SEQUENCE</scope>
    <source>
        <tissue evidence="2">Leaves</tissue>
    </source>
</reference>
<dbReference type="InterPro" id="IPR014729">
    <property type="entry name" value="Rossmann-like_a/b/a_fold"/>
</dbReference>
<dbReference type="OrthoDB" id="843225at2759"/>
<dbReference type="Gene3D" id="3.40.50.620">
    <property type="entry name" value="HUPs"/>
    <property type="match status" value="1"/>
</dbReference>
<feature type="domain" description="UspA" evidence="1">
    <location>
        <begin position="12"/>
        <end position="213"/>
    </location>
</feature>
<evidence type="ECO:0000313" key="2">
    <source>
        <dbReference type="EMBL" id="KAF8721539.1"/>
    </source>
</evidence>
<proteinExistence type="predicted"/>
<evidence type="ECO:0000259" key="1">
    <source>
        <dbReference type="Pfam" id="PF00582"/>
    </source>
</evidence>
<keyword evidence="3" id="KW-1185">Reference proteome</keyword>
<dbReference type="Pfam" id="PF00582">
    <property type="entry name" value="Usp"/>
    <property type="match status" value="1"/>
</dbReference>
<dbReference type="InterPro" id="IPR006015">
    <property type="entry name" value="Universal_stress_UspA"/>
</dbReference>
<dbReference type="CDD" id="cd23659">
    <property type="entry name" value="USP_At3g01520-like"/>
    <property type="match status" value="1"/>
</dbReference>